<reference evidence="2" key="1">
    <citation type="journal article" date="2020" name="mSystems">
        <title>Genome- and Community-Level Interaction Insights into Carbon Utilization and Element Cycling Functions of Hydrothermarchaeota in Hydrothermal Sediment.</title>
        <authorList>
            <person name="Zhou Z."/>
            <person name="Liu Y."/>
            <person name="Xu W."/>
            <person name="Pan J."/>
            <person name="Luo Z.H."/>
            <person name="Li M."/>
        </authorList>
    </citation>
    <scope>NUCLEOTIDE SEQUENCE [LARGE SCALE GENOMIC DNA]</scope>
    <source>
        <strain evidence="2">HyVt-577</strain>
    </source>
</reference>
<evidence type="ECO:0000313" key="2">
    <source>
        <dbReference type="EMBL" id="HGY57076.1"/>
    </source>
</evidence>
<organism evidence="2">
    <name type="scientific">Caldithrix abyssi</name>
    <dbReference type="NCBI Taxonomy" id="187145"/>
    <lineage>
        <taxon>Bacteria</taxon>
        <taxon>Pseudomonadati</taxon>
        <taxon>Calditrichota</taxon>
        <taxon>Calditrichia</taxon>
        <taxon>Calditrichales</taxon>
        <taxon>Calditrichaceae</taxon>
        <taxon>Caldithrix</taxon>
    </lineage>
</organism>
<comment type="caution">
    <text evidence="2">The sequence shown here is derived from an EMBL/GenBank/DDBJ whole genome shotgun (WGS) entry which is preliminary data.</text>
</comment>
<sequence length="70" mass="8323">MNKKIMETQLERLSERLRILILQNARFESDYDQSFLEEIILISQQMLQLKSKLQHSGKTAFVFNDDIVVH</sequence>
<name>A0A7V4WX19_CALAY</name>
<evidence type="ECO:0000256" key="1">
    <source>
        <dbReference type="SAM" id="Coils"/>
    </source>
</evidence>
<dbReference type="AlphaFoldDB" id="A0A7V4WX19"/>
<dbReference type="EMBL" id="DRQG01000143">
    <property type="protein sequence ID" value="HGY57076.1"/>
    <property type="molecule type" value="Genomic_DNA"/>
</dbReference>
<proteinExistence type="predicted"/>
<gene>
    <name evidence="2" type="ORF">ENK44_15310</name>
</gene>
<protein>
    <submittedName>
        <fullName evidence="2">Uncharacterized protein</fullName>
    </submittedName>
</protein>
<accession>A0A7V4WX19</accession>
<feature type="coiled-coil region" evidence="1">
    <location>
        <begin position="3"/>
        <end position="30"/>
    </location>
</feature>
<dbReference type="Proteomes" id="UP000885779">
    <property type="component" value="Unassembled WGS sequence"/>
</dbReference>
<keyword evidence="1" id="KW-0175">Coiled coil</keyword>